<comment type="cofactor">
    <cofactor evidence="1">
        <name>Mg(2+)</name>
        <dbReference type="ChEBI" id="CHEBI:18420"/>
    </cofactor>
</comment>
<evidence type="ECO:0000313" key="5">
    <source>
        <dbReference type="Proteomes" id="UP000262172"/>
    </source>
</evidence>
<dbReference type="Gene3D" id="1.10.150.520">
    <property type="match status" value="1"/>
</dbReference>
<accession>A0A371NYD0</accession>
<dbReference type="InterPro" id="IPR023214">
    <property type="entry name" value="HAD_sf"/>
</dbReference>
<dbReference type="Pfam" id="PF00702">
    <property type="entry name" value="Hydrolase"/>
    <property type="match status" value="1"/>
</dbReference>
<dbReference type="PRINTS" id="PR00413">
    <property type="entry name" value="HADHALOGNASE"/>
</dbReference>
<dbReference type="OrthoDB" id="3680851at2"/>
<dbReference type="Proteomes" id="UP000262172">
    <property type="component" value="Unassembled WGS sequence"/>
</dbReference>
<dbReference type="GO" id="GO:0044281">
    <property type="term" value="P:small molecule metabolic process"/>
    <property type="evidence" value="ECO:0007669"/>
    <property type="project" value="UniProtKB-ARBA"/>
</dbReference>
<name>A0A371NYD0_9MICO</name>
<dbReference type="InterPro" id="IPR006439">
    <property type="entry name" value="HAD-SF_hydro_IA"/>
</dbReference>
<dbReference type="InterPro" id="IPR036412">
    <property type="entry name" value="HAD-like_sf"/>
</dbReference>
<sequence length="212" mass="22594">MAVPLAILDLDGTLVDQESAAGEWAQQFGSTWSLDSDAVEAISSALAERRPKGEVFAEIVRRFALPVASDDVWTDYRTRMPALVRCTDADRAALIDLRSAGWVVGIATNGMVDNQVGKIRATGLSELVDGWVVSSEIDVRKPEPGIFRELARRLDTALDGWMIGDSLDMDVAGGQAVGLQTAWITTDPASADDPVPTITAASVADAVRVILA</sequence>
<evidence type="ECO:0000256" key="1">
    <source>
        <dbReference type="ARBA" id="ARBA00001946"/>
    </source>
</evidence>
<dbReference type="InterPro" id="IPR051400">
    <property type="entry name" value="HAD-like_hydrolase"/>
</dbReference>
<organism evidence="4 5">
    <name type="scientific">Microbacterium bovistercoris</name>
    <dbReference type="NCBI Taxonomy" id="2293570"/>
    <lineage>
        <taxon>Bacteria</taxon>
        <taxon>Bacillati</taxon>
        <taxon>Actinomycetota</taxon>
        <taxon>Actinomycetes</taxon>
        <taxon>Micrococcales</taxon>
        <taxon>Microbacteriaceae</taxon>
        <taxon>Microbacterium</taxon>
    </lineage>
</organism>
<evidence type="ECO:0000256" key="2">
    <source>
        <dbReference type="ARBA" id="ARBA00022801"/>
    </source>
</evidence>
<dbReference type="SFLD" id="SFLDS00003">
    <property type="entry name" value="Haloacid_Dehalogenase"/>
    <property type="match status" value="1"/>
</dbReference>
<dbReference type="Gene3D" id="3.40.50.1000">
    <property type="entry name" value="HAD superfamily/HAD-like"/>
    <property type="match status" value="1"/>
</dbReference>
<dbReference type="PANTHER" id="PTHR46470">
    <property type="entry name" value="N-ACYLNEURAMINATE-9-PHOSPHATASE"/>
    <property type="match status" value="1"/>
</dbReference>
<dbReference type="SUPFAM" id="SSF56784">
    <property type="entry name" value="HAD-like"/>
    <property type="match status" value="1"/>
</dbReference>
<proteinExistence type="predicted"/>
<keyword evidence="5" id="KW-1185">Reference proteome</keyword>
<reference evidence="4 5" key="1">
    <citation type="submission" date="2018-08" db="EMBL/GenBank/DDBJ databases">
        <title>Isolation, diversity and antifungal activity of Actinobacteria from cow dung.</title>
        <authorList>
            <person name="Ling L."/>
        </authorList>
    </citation>
    <scope>NUCLEOTIDE SEQUENCE [LARGE SCALE GENOMIC DNA]</scope>
    <source>
        <strain evidence="4 5">NEAU-LLE</strain>
    </source>
</reference>
<gene>
    <name evidence="4" type="ORF">DY023_00520</name>
</gene>
<dbReference type="SFLD" id="SFLDG01129">
    <property type="entry name" value="C1.5:_HAD__Beta-PGM__Phosphata"/>
    <property type="match status" value="1"/>
</dbReference>
<keyword evidence="2 4" id="KW-0378">Hydrolase</keyword>
<dbReference type="AlphaFoldDB" id="A0A371NYD0"/>
<evidence type="ECO:0000313" key="4">
    <source>
        <dbReference type="EMBL" id="REJ08708.1"/>
    </source>
</evidence>
<keyword evidence="3" id="KW-0460">Magnesium</keyword>
<dbReference type="GO" id="GO:0016787">
    <property type="term" value="F:hydrolase activity"/>
    <property type="evidence" value="ECO:0007669"/>
    <property type="project" value="UniProtKB-KW"/>
</dbReference>
<protein>
    <submittedName>
        <fullName evidence="4">HAD family hydrolase</fullName>
    </submittedName>
</protein>
<dbReference type="EMBL" id="QUAB01000009">
    <property type="protein sequence ID" value="REJ08708.1"/>
    <property type="molecule type" value="Genomic_DNA"/>
</dbReference>
<comment type="caution">
    <text evidence="4">The sequence shown here is derived from an EMBL/GenBank/DDBJ whole genome shotgun (WGS) entry which is preliminary data.</text>
</comment>
<evidence type="ECO:0000256" key="3">
    <source>
        <dbReference type="ARBA" id="ARBA00022842"/>
    </source>
</evidence>
<dbReference type="NCBIfam" id="TIGR01549">
    <property type="entry name" value="HAD-SF-IA-v1"/>
    <property type="match status" value="1"/>
</dbReference>